<keyword evidence="3 7" id="KW-0288">FMN</keyword>
<dbReference type="InterPro" id="IPR004507">
    <property type="entry name" value="UbiX-like"/>
</dbReference>
<keyword evidence="2 7" id="KW-0285">Flavoprotein</keyword>
<evidence type="ECO:0000259" key="8">
    <source>
        <dbReference type="Pfam" id="PF02441"/>
    </source>
</evidence>
<dbReference type="NCBIfam" id="TIGR00421">
    <property type="entry name" value="ubiX_pad"/>
    <property type="match status" value="1"/>
</dbReference>
<evidence type="ECO:0000256" key="2">
    <source>
        <dbReference type="ARBA" id="ARBA00022630"/>
    </source>
</evidence>
<keyword evidence="4 7" id="KW-0808">Transferase</keyword>
<dbReference type="PANTHER" id="PTHR43374:SF1">
    <property type="entry name" value="FLAVIN PRENYLTRANSFERASE PAD1, MITOCHONDRIAL"/>
    <property type="match status" value="1"/>
</dbReference>
<proteinExistence type="inferred from homology"/>
<dbReference type="FunFam" id="3.40.50.1950:FF:000001">
    <property type="entry name" value="Flavin prenyltransferase UbiX"/>
    <property type="match status" value="1"/>
</dbReference>
<dbReference type="GO" id="GO:0016831">
    <property type="term" value="F:carboxy-lyase activity"/>
    <property type="evidence" value="ECO:0007669"/>
    <property type="project" value="TreeGrafter"/>
</dbReference>
<dbReference type="HAMAP" id="MF_01984">
    <property type="entry name" value="ubiX_pad"/>
    <property type="match status" value="1"/>
</dbReference>
<organism evidence="9 10">
    <name type="scientific">Thioalkalivibrio versutus</name>
    <dbReference type="NCBI Taxonomy" id="106634"/>
    <lineage>
        <taxon>Bacteria</taxon>
        <taxon>Pseudomonadati</taxon>
        <taxon>Pseudomonadota</taxon>
        <taxon>Gammaproteobacteria</taxon>
        <taxon>Chromatiales</taxon>
        <taxon>Ectothiorhodospiraceae</taxon>
        <taxon>Thioalkalivibrio</taxon>
    </lineage>
</organism>
<evidence type="ECO:0000256" key="4">
    <source>
        <dbReference type="ARBA" id="ARBA00022679"/>
    </source>
</evidence>
<comment type="similarity">
    <text evidence="6 7">Belongs to the UbiX/PAD1 family.</text>
</comment>
<dbReference type="RefSeq" id="WP_047251690.1">
    <property type="nucleotide sequence ID" value="NZ_CP011367.1"/>
</dbReference>
<dbReference type="STRING" id="106634.TVD_12005"/>
<comment type="catalytic activity">
    <reaction evidence="5 7">
        <text>dimethylallyl phosphate + FMNH2 = prenylated FMNH2 + phosphate</text>
        <dbReference type="Rhea" id="RHEA:37743"/>
        <dbReference type="ChEBI" id="CHEBI:43474"/>
        <dbReference type="ChEBI" id="CHEBI:57618"/>
        <dbReference type="ChEBI" id="CHEBI:87467"/>
        <dbReference type="ChEBI" id="CHEBI:88052"/>
        <dbReference type="EC" id="2.5.1.129"/>
    </reaction>
</comment>
<dbReference type="Pfam" id="PF02441">
    <property type="entry name" value="Flavoprotein"/>
    <property type="match status" value="1"/>
</dbReference>
<comment type="function">
    <text evidence="7">Flavin prenyltransferase that catalyzes the synthesis of the prenylated FMN cofactor (prenyl-FMN) for 4-hydroxy-3-polyprenylbenzoic acid decarboxylase UbiD. The prenyltransferase is metal-independent and links a dimethylallyl moiety from dimethylallyl monophosphate (DMAP) to the flavin N5 and C6 atoms of FMN.</text>
</comment>
<dbReference type="InterPro" id="IPR036551">
    <property type="entry name" value="Flavin_trans-like"/>
</dbReference>
<evidence type="ECO:0000313" key="9">
    <source>
        <dbReference type="EMBL" id="AKJ96032.1"/>
    </source>
</evidence>
<feature type="binding site" evidence="7">
    <location>
        <begin position="14"/>
        <end position="16"/>
    </location>
    <ligand>
        <name>FMN</name>
        <dbReference type="ChEBI" id="CHEBI:58210"/>
    </ligand>
</feature>
<dbReference type="PATRIC" id="fig|106634.4.peg.2447"/>
<evidence type="ECO:0000256" key="5">
    <source>
        <dbReference type="ARBA" id="ARBA00050612"/>
    </source>
</evidence>
<feature type="binding site" evidence="7">
    <location>
        <position position="186"/>
    </location>
    <ligand>
        <name>dimethylallyl phosphate</name>
        <dbReference type="ChEBI" id="CHEBI:88052"/>
    </ligand>
</feature>
<name>A0A0G3G8Y2_9GAMM</name>
<feature type="binding site" evidence="7">
    <location>
        <position position="140"/>
    </location>
    <ligand>
        <name>FMN</name>
        <dbReference type="ChEBI" id="CHEBI:58210"/>
    </ligand>
</feature>
<evidence type="ECO:0000256" key="1">
    <source>
        <dbReference type="ARBA" id="ARBA00022602"/>
    </source>
</evidence>
<protein>
    <recommendedName>
        <fullName evidence="7">Flavin prenyltransferase UbiX</fullName>
        <ecNumber evidence="7">2.5.1.129</ecNumber>
    </recommendedName>
</protein>
<comment type="caution">
    <text evidence="7">Lacks conserved residue(s) required for the propagation of feature annotation.</text>
</comment>
<evidence type="ECO:0000256" key="3">
    <source>
        <dbReference type="ARBA" id="ARBA00022643"/>
    </source>
</evidence>
<dbReference type="EC" id="2.5.1.129" evidence="7"/>
<dbReference type="SUPFAM" id="SSF52507">
    <property type="entry name" value="Homo-oligomeric flavin-containing Cys decarboxylases, HFCD"/>
    <property type="match status" value="1"/>
</dbReference>
<feature type="domain" description="Flavoprotein" evidence="8">
    <location>
        <begin position="7"/>
        <end position="191"/>
    </location>
</feature>
<evidence type="ECO:0000313" key="10">
    <source>
        <dbReference type="Proteomes" id="UP000064201"/>
    </source>
</evidence>
<feature type="binding site" evidence="7">
    <location>
        <position position="40"/>
    </location>
    <ligand>
        <name>FMN</name>
        <dbReference type="ChEBI" id="CHEBI:58210"/>
    </ligand>
</feature>
<dbReference type="KEGG" id="tvr:TVD_12005"/>
<gene>
    <name evidence="7" type="primary">ubiX</name>
    <name evidence="9" type="ORF">TVD_12005</name>
</gene>
<dbReference type="PANTHER" id="PTHR43374">
    <property type="entry name" value="FLAVIN PRENYLTRANSFERASE"/>
    <property type="match status" value="1"/>
</dbReference>
<accession>A0A0G3G8Y2</accession>
<dbReference type="EMBL" id="CP011367">
    <property type="protein sequence ID" value="AKJ96032.1"/>
    <property type="molecule type" value="Genomic_DNA"/>
</dbReference>
<keyword evidence="10" id="KW-1185">Reference proteome</keyword>
<dbReference type="GO" id="GO:0106141">
    <property type="term" value="F:flavin prenyltransferase activity"/>
    <property type="evidence" value="ECO:0007669"/>
    <property type="project" value="UniProtKB-EC"/>
</dbReference>
<evidence type="ECO:0000256" key="7">
    <source>
        <dbReference type="HAMAP-Rule" id="MF_01984"/>
    </source>
</evidence>
<evidence type="ECO:0000256" key="6">
    <source>
        <dbReference type="ARBA" id="ARBA00060793"/>
    </source>
</evidence>
<dbReference type="Proteomes" id="UP000064201">
    <property type="component" value="Chromosome"/>
</dbReference>
<dbReference type="InterPro" id="IPR003382">
    <property type="entry name" value="Flavoprotein"/>
</dbReference>
<keyword evidence="1 7" id="KW-0637">Prenyltransferase</keyword>
<dbReference type="NCBIfam" id="NF004685">
    <property type="entry name" value="PRK06029.1"/>
    <property type="match status" value="1"/>
</dbReference>
<dbReference type="OrthoDB" id="9781577at2"/>
<dbReference type="AlphaFoldDB" id="A0A0G3G8Y2"/>
<sequence length="211" mass="22883">MTERPRSISLALTGASGAPYGLRLLQCLVESGVQVHLMLSKPAQVVLGLETDLNLPGRPAEIARYFADRYQAAPDQIHCYGPEQWTAPVASGSAVPEAMVVCPCTTATVSAIATGASRGLIERAADVVLKERRKLLLVVRETPFSEIHLENMLRLARMGAVVMPANPAFYHRPQSIDDLIDFMVARVLDHLDVEHALVPRWGAAPEPGENA</sequence>
<feature type="binding site" evidence="7">
    <location>
        <position position="170"/>
    </location>
    <ligand>
        <name>dimethylallyl phosphate</name>
        <dbReference type="ChEBI" id="CHEBI:88052"/>
    </ligand>
</feature>
<feature type="binding site" evidence="7">
    <location>
        <begin position="105"/>
        <end position="108"/>
    </location>
    <ligand>
        <name>FMN</name>
        <dbReference type="ChEBI" id="CHEBI:58210"/>
    </ligand>
</feature>
<dbReference type="Gene3D" id="3.40.50.1950">
    <property type="entry name" value="Flavin prenyltransferase-like"/>
    <property type="match status" value="1"/>
</dbReference>
<reference evidence="9 10" key="1">
    <citation type="submission" date="2015-04" db="EMBL/GenBank/DDBJ databases">
        <title>Complete Sequence for the Genome of the Thioalkalivibrio versutus D301.</title>
        <authorList>
            <person name="Mu T."/>
            <person name="Zhou J."/>
            <person name="Xu X."/>
        </authorList>
    </citation>
    <scope>NUCLEOTIDE SEQUENCE [LARGE SCALE GENOMIC DNA]</scope>
    <source>
        <strain evidence="9 10">D301</strain>
    </source>
</reference>